<evidence type="ECO:0000256" key="1">
    <source>
        <dbReference type="SAM" id="MobiDB-lite"/>
    </source>
</evidence>
<dbReference type="AlphaFoldDB" id="A0A1H0A161"/>
<dbReference type="SUPFAM" id="SSF52218">
    <property type="entry name" value="Flavoproteins"/>
    <property type="match status" value="1"/>
</dbReference>
<evidence type="ECO:0000313" key="3">
    <source>
        <dbReference type="Proteomes" id="UP000198704"/>
    </source>
</evidence>
<dbReference type="Proteomes" id="UP000198704">
    <property type="component" value="Unassembled WGS sequence"/>
</dbReference>
<sequence>MITIPNQSSVPMACGKFDDVGRMRPGPLYERVVAVCEALMTFTLLIRERADDLVDRYSARKARAPKRSKGRSGRHSRREESDRL</sequence>
<protein>
    <submittedName>
        <fullName evidence="2">Arsenical resistance protein ArsH</fullName>
    </submittedName>
</protein>
<feature type="region of interest" description="Disordered" evidence="1">
    <location>
        <begin position="57"/>
        <end position="84"/>
    </location>
</feature>
<proteinExistence type="predicted"/>
<dbReference type="GO" id="GO:0016655">
    <property type="term" value="F:oxidoreductase activity, acting on NAD(P)H, quinone or similar compound as acceptor"/>
    <property type="evidence" value="ECO:0007669"/>
    <property type="project" value="TreeGrafter"/>
</dbReference>
<dbReference type="PANTHER" id="PTHR43590">
    <property type="entry name" value="ARSENIC RESISTANCE PROTEIN ARSH (AFU_ORTHOLOGUE AFUA_5G15030)"/>
    <property type="match status" value="1"/>
</dbReference>
<reference evidence="3" key="1">
    <citation type="submission" date="2016-10" db="EMBL/GenBank/DDBJ databases">
        <authorList>
            <person name="Varghese N."/>
            <person name="Submissions S."/>
        </authorList>
    </citation>
    <scope>NUCLEOTIDE SEQUENCE [LARGE SCALE GENOMIC DNA]</scope>
    <source>
        <strain evidence="3">BL47</strain>
    </source>
</reference>
<feature type="compositionally biased region" description="Basic residues" evidence="1">
    <location>
        <begin position="59"/>
        <end position="76"/>
    </location>
</feature>
<dbReference type="PANTHER" id="PTHR43590:SF1">
    <property type="entry name" value="ARSENIC RESISTANCE PROTEIN ARSH (AFU_ORTHOLOGUE AFUA_5G15030)"/>
    <property type="match status" value="1"/>
</dbReference>
<dbReference type="InterPro" id="IPR029039">
    <property type="entry name" value="Flavoprotein-like_sf"/>
</dbReference>
<dbReference type="EMBL" id="FNHS01000007">
    <property type="protein sequence ID" value="SDN27280.1"/>
    <property type="molecule type" value="Genomic_DNA"/>
</dbReference>
<gene>
    <name evidence="2" type="ORF">SAMN05216360_10732</name>
</gene>
<dbReference type="InterPro" id="IPR014063">
    <property type="entry name" value="Arsenate-R_ArsH"/>
</dbReference>
<dbReference type="STRING" id="582672.SAMN05216360_10732"/>
<keyword evidence="3" id="KW-1185">Reference proteome</keyword>
<organism evidence="2 3">
    <name type="scientific">Methylobacterium phyllostachyos</name>
    <dbReference type="NCBI Taxonomy" id="582672"/>
    <lineage>
        <taxon>Bacteria</taxon>
        <taxon>Pseudomonadati</taxon>
        <taxon>Pseudomonadota</taxon>
        <taxon>Alphaproteobacteria</taxon>
        <taxon>Hyphomicrobiales</taxon>
        <taxon>Methylobacteriaceae</taxon>
        <taxon>Methylobacterium</taxon>
    </lineage>
</organism>
<accession>A0A1H0A161</accession>
<evidence type="ECO:0000313" key="2">
    <source>
        <dbReference type="EMBL" id="SDN27280.1"/>
    </source>
</evidence>
<dbReference type="Gene3D" id="3.40.50.360">
    <property type="match status" value="1"/>
</dbReference>
<name>A0A1H0A161_9HYPH</name>